<dbReference type="Gene3D" id="3.30.40.10">
    <property type="entry name" value="Zinc/RING finger domain, C3HC4 (zinc finger)"/>
    <property type="match status" value="1"/>
</dbReference>
<keyword evidence="7" id="KW-0862">Zinc</keyword>
<dbReference type="SUPFAM" id="SSF48464">
    <property type="entry name" value="ENTH/VHS domain"/>
    <property type="match status" value="1"/>
</dbReference>
<dbReference type="InterPro" id="IPR008942">
    <property type="entry name" value="ENTH_VHS"/>
</dbReference>
<dbReference type="SMART" id="SM00064">
    <property type="entry name" value="FYVE"/>
    <property type="match status" value="1"/>
</dbReference>
<dbReference type="PANTHER" id="PTHR46275:SF1">
    <property type="entry name" value="HEPATOCYTE GROWTH FACTOR-REGULATED TYROSINE KINASE SUBSTRATE"/>
    <property type="match status" value="1"/>
</dbReference>
<dbReference type="Pfam" id="PF12210">
    <property type="entry name" value="Hrs_helical"/>
    <property type="match status" value="1"/>
</dbReference>
<keyword evidence="6 8" id="KW-0863">Zinc-finger</keyword>
<dbReference type="Pfam" id="PF01363">
    <property type="entry name" value="FYVE"/>
    <property type="match status" value="1"/>
</dbReference>
<dbReference type="GO" id="GO:0032456">
    <property type="term" value="P:endocytic recycling"/>
    <property type="evidence" value="ECO:0007669"/>
    <property type="project" value="TreeGrafter"/>
</dbReference>
<dbReference type="InterPro" id="IPR017455">
    <property type="entry name" value="Znf_FYVE-rel"/>
</dbReference>
<dbReference type="InterPro" id="IPR017073">
    <property type="entry name" value="HGS/VPS27"/>
</dbReference>
<name>A0A1I8BVR6_MELHA</name>
<feature type="region of interest" description="Disordered" evidence="9">
    <location>
        <begin position="611"/>
        <end position="666"/>
    </location>
</feature>
<dbReference type="AlphaFoldDB" id="A0A1I8BVR6"/>
<dbReference type="Gene3D" id="1.25.40.90">
    <property type="match status" value="1"/>
</dbReference>
<protein>
    <recommendedName>
        <fullName evidence="2">Hepatocyte growth factor-regulated tyrosine kinase substrate</fullName>
    </recommendedName>
</protein>
<dbReference type="Proteomes" id="UP000095281">
    <property type="component" value="Unplaced"/>
</dbReference>
<feature type="domain" description="VHS" evidence="11">
    <location>
        <begin position="281"/>
        <end position="409"/>
    </location>
</feature>
<dbReference type="PANTHER" id="PTHR46275">
    <property type="entry name" value="HEPATOCYTE GROWTH FACTOR-REGULATED TYROSINE KINASE SUBSTRATE"/>
    <property type="match status" value="1"/>
</dbReference>
<evidence type="ECO:0000256" key="8">
    <source>
        <dbReference type="PROSITE-ProRule" id="PRU00091"/>
    </source>
</evidence>
<dbReference type="GO" id="GO:0035091">
    <property type="term" value="F:phosphatidylinositol binding"/>
    <property type="evidence" value="ECO:0007669"/>
    <property type="project" value="InterPro"/>
</dbReference>
<dbReference type="GO" id="GO:0008270">
    <property type="term" value="F:zinc ion binding"/>
    <property type="evidence" value="ECO:0007669"/>
    <property type="project" value="UniProtKB-KW"/>
</dbReference>
<dbReference type="InterPro" id="IPR013083">
    <property type="entry name" value="Znf_RING/FYVE/PHD"/>
</dbReference>
<keyword evidence="4" id="KW-0597">Phosphoprotein</keyword>
<feature type="region of interest" description="Disordered" evidence="9">
    <location>
        <begin position="556"/>
        <end position="587"/>
    </location>
</feature>
<evidence type="ECO:0000313" key="13">
    <source>
        <dbReference type="WBParaSite" id="MhA1_Contig686.frz3.fgene2"/>
    </source>
</evidence>
<feature type="compositionally biased region" description="Low complexity" evidence="9">
    <location>
        <begin position="625"/>
        <end position="640"/>
    </location>
</feature>
<keyword evidence="5" id="KW-0479">Metal-binding</keyword>
<feature type="compositionally biased region" description="Polar residues" evidence="9">
    <location>
        <begin position="641"/>
        <end position="663"/>
    </location>
</feature>
<dbReference type="InterPro" id="IPR002014">
    <property type="entry name" value="VHS_dom"/>
</dbReference>
<evidence type="ECO:0000256" key="6">
    <source>
        <dbReference type="ARBA" id="ARBA00022771"/>
    </source>
</evidence>
<evidence type="ECO:0000256" key="1">
    <source>
        <dbReference type="ARBA" id="ARBA00004496"/>
    </source>
</evidence>
<dbReference type="GO" id="GO:0043130">
    <property type="term" value="F:ubiquitin binding"/>
    <property type="evidence" value="ECO:0007669"/>
    <property type="project" value="InterPro"/>
</dbReference>
<proteinExistence type="predicted"/>
<dbReference type="GO" id="GO:0031623">
    <property type="term" value="P:receptor internalization"/>
    <property type="evidence" value="ECO:0007669"/>
    <property type="project" value="TreeGrafter"/>
</dbReference>
<evidence type="ECO:0000259" key="11">
    <source>
        <dbReference type="PROSITE" id="PS50179"/>
    </source>
</evidence>
<dbReference type="Gene3D" id="1.20.5.1940">
    <property type="match status" value="1"/>
</dbReference>
<dbReference type="InterPro" id="IPR011011">
    <property type="entry name" value="Znf_FYVE_PHD"/>
</dbReference>
<dbReference type="Pfam" id="PF00790">
    <property type="entry name" value="VHS"/>
    <property type="match status" value="1"/>
</dbReference>
<evidence type="ECO:0000313" key="12">
    <source>
        <dbReference type="Proteomes" id="UP000095281"/>
    </source>
</evidence>
<feature type="domain" description="FYVE-type" evidence="10">
    <location>
        <begin position="426"/>
        <end position="486"/>
    </location>
</feature>
<dbReference type="PROSITE" id="PS50179">
    <property type="entry name" value="VHS"/>
    <property type="match status" value="1"/>
</dbReference>
<dbReference type="WBParaSite" id="MhA1_Contig686.frz3.fgene2">
    <property type="protein sequence ID" value="MhA1_Contig686.frz3.fgene2"/>
    <property type="gene ID" value="MhA1_Contig686.frz3.fgene2"/>
</dbReference>
<sequence length="1051" mass="120572">MKNLIRYLHTSSAFCSRNFKQFQLNPQRWRIEVSLVIYRLPLIASPMTEAEKNFAQLSEVREHQTSYKCDFELNLEKDAILLEKRKKMEAEGKDLSHLDQQLGVSSFQIRNEWIEKAQKVLENYNLANPSNNDSMDFKCFKRNLDRKLVLAVKQKFEDAHTEEYISPWILPQLLNKKGETLKETALRLLSLSLPSEDSKNPFPFEFKLFGNAPISHYLYKYTNTMKERLGFEGSIIFFYPAQILHSNKSVHSSSEVGFNKNKIADYKWCTLEEFDKLVDAATDQTLVEPNWEGILECVDLIRGKEVPVKDAIKAIQKRYHNQNPHVAHHALMVLEACVKNCGKKFIAEVATKEFMEDLKSLVISNPQANVRTKILELIQCWTSAFKGISEYKIVEDTHSLLKMNGFEFPPIDEAKAMFLAESAPDWAEGDNCYRCRVEFGVFTRKHHCRACGQIFCDKCSNKQMLLPQFGIEKKVRVCEACFDKKTVQQQPKAETNKATEEAAAREKALKEAEAKEQEELELALAISQSEAEAKHMYSGIDVSYVNKASNENAISGGYGQKFEPPSQSVSVTKDESNLSGMANDDAKDDPIDSVLATYLDRDYWERKRREVEEQPLRATAPPPSEISISISSSISQQPQQNGSTSKSVLKTPATSNINNNYPQNEPLDFSILEDQQIPQQQQFDNLAQNYAKLNIGMDVTKNESEGGVEEAAETLMFCNALNERVDTMKTRMRSNQLRGRSIVNDSAIHTLFSQLTELHAIVIQKMTKLEEQREHYEQLQDHLAHIQEARQAVNALREENERQRQERIKEENNRRKSQLRQTLEVMRHKKRVRTIFDYWGVWLSGLEMLVTGRYAAIQRFHEQEWQIRQQRLSSPQFNNPAPPIMTNQAPPLSNNPVPVMMNNQVTSMMNPTQQMINNSMSNTSMPQMNNPMTTMINSQAPVFASNQQVQGMPMTSNPMMNQQMTIPMSSMMNTIPSMATTMPMMNNMAPTSINHPQQFQMPPYHQQHYIMPIATTQHPISQHTSMMVPTPREEEQKSEIQVPEDLLISFD</sequence>
<dbReference type="InterPro" id="IPR003903">
    <property type="entry name" value="UIM_dom"/>
</dbReference>
<feature type="region of interest" description="Disordered" evidence="9">
    <location>
        <begin position="797"/>
        <end position="817"/>
    </location>
</feature>
<dbReference type="SMART" id="SM00288">
    <property type="entry name" value="VHS"/>
    <property type="match status" value="1"/>
</dbReference>
<evidence type="ECO:0000256" key="5">
    <source>
        <dbReference type="ARBA" id="ARBA00022723"/>
    </source>
</evidence>
<evidence type="ECO:0000256" key="2">
    <source>
        <dbReference type="ARBA" id="ARBA00015450"/>
    </source>
</evidence>
<reference evidence="13" key="1">
    <citation type="submission" date="2016-11" db="UniProtKB">
        <authorList>
            <consortium name="WormBaseParasite"/>
        </authorList>
    </citation>
    <scope>IDENTIFICATION</scope>
</reference>
<feature type="compositionally biased region" description="Basic and acidic residues" evidence="9">
    <location>
        <begin position="797"/>
        <end position="814"/>
    </location>
</feature>
<evidence type="ECO:0000256" key="4">
    <source>
        <dbReference type="ARBA" id="ARBA00022553"/>
    </source>
</evidence>
<keyword evidence="12" id="KW-1185">Reference proteome</keyword>
<dbReference type="InterPro" id="IPR000306">
    <property type="entry name" value="Znf_FYVE"/>
</dbReference>
<dbReference type="CDD" id="cd21387">
    <property type="entry name" value="GAT_Hrs"/>
    <property type="match status" value="1"/>
</dbReference>
<dbReference type="InterPro" id="IPR024641">
    <property type="entry name" value="HRS_helical"/>
</dbReference>
<evidence type="ECO:0000259" key="10">
    <source>
        <dbReference type="PROSITE" id="PS50178"/>
    </source>
</evidence>
<evidence type="ECO:0000256" key="7">
    <source>
        <dbReference type="ARBA" id="ARBA00022833"/>
    </source>
</evidence>
<comment type="subcellular location">
    <subcellularLocation>
        <location evidence="1">Cytoplasm</location>
    </subcellularLocation>
</comment>
<dbReference type="SUPFAM" id="SSF57903">
    <property type="entry name" value="FYVE/PHD zinc finger"/>
    <property type="match status" value="1"/>
</dbReference>
<dbReference type="PROSITE" id="PS50330">
    <property type="entry name" value="UIM"/>
    <property type="match status" value="1"/>
</dbReference>
<organism evidence="12 13">
    <name type="scientific">Meloidogyne hapla</name>
    <name type="common">Root-knot nematode worm</name>
    <dbReference type="NCBI Taxonomy" id="6305"/>
    <lineage>
        <taxon>Eukaryota</taxon>
        <taxon>Metazoa</taxon>
        <taxon>Ecdysozoa</taxon>
        <taxon>Nematoda</taxon>
        <taxon>Chromadorea</taxon>
        <taxon>Rhabditida</taxon>
        <taxon>Tylenchina</taxon>
        <taxon>Tylenchomorpha</taxon>
        <taxon>Tylenchoidea</taxon>
        <taxon>Meloidogynidae</taxon>
        <taxon>Meloidogyninae</taxon>
        <taxon>Meloidogyne</taxon>
    </lineage>
</organism>
<evidence type="ECO:0000256" key="3">
    <source>
        <dbReference type="ARBA" id="ARBA00022490"/>
    </source>
</evidence>
<keyword evidence="3" id="KW-0963">Cytoplasm</keyword>
<dbReference type="PROSITE" id="PS50178">
    <property type="entry name" value="ZF_FYVE"/>
    <property type="match status" value="1"/>
</dbReference>
<accession>A0A1I8BVR6</accession>
<dbReference type="CDD" id="cd15720">
    <property type="entry name" value="FYVE_Hrs"/>
    <property type="match status" value="1"/>
</dbReference>
<evidence type="ECO:0000256" key="9">
    <source>
        <dbReference type="SAM" id="MobiDB-lite"/>
    </source>
</evidence>
<dbReference type="GO" id="GO:0005769">
    <property type="term" value="C:early endosome"/>
    <property type="evidence" value="ECO:0007669"/>
    <property type="project" value="TreeGrafter"/>
</dbReference>